<protein>
    <submittedName>
        <fullName evidence="1">Uncharacterized protein</fullName>
    </submittedName>
</protein>
<name>A0A1D2QTX9_9GAMM</name>
<dbReference type="Proteomes" id="UP000242502">
    <property type="component" value="Unassembled WGS sequence"/>
</dbReference>
<dbReference type="EMBL" id="MDLC01000002">
    <property type="protein sequence ID" value="ODS24993.1"/>
    <property type="molecule type" value="Genomic_DNA"/>
</dbReference>
<gene>
    <name evidence="1" type="ORF">AB835_00355</name>
</gene>
<organism evidence="1 2">
    <name type="scientific">Candidatus Endobugula sertula</name>
    <name type="common">Bugula neritina bacterial symbiont</name>
    <dbReference type="NCBI Taxonomy" id="62101"/>
    <lineage>
        <taxon>Bacteria</taxon>
        <taxon>Pseudomonadati</taxon>
        <taxon>Pseudomonadota</taxon>
        <taxon>Gammaproteobacteria</taxon>
        <taxon>Cellvibrionales</taxon>
        <taxon>Cellvibrionaceae</taxon>
        <taxon>Candidatus Endobugula</taxon>
    </lineage>
</organism>
<dbReference type="STRING" id="62101.AB835_00355"/>
<sequence>MQGGIQLIPNNPLLNEIEKDHYSAVNGGMFYSKIDSFDTVIKRLIVIEAKINKTNKPCKSIKKNHYF</sequence>
<evidence type="ECO:0000313" key="2">
    <source>
        <dbReference type="Proteomes" id="UP000242502"/>
    </source>
</evidence>
<reference evidence="1 2" key="1">
    <citation type="journal article" date="2016" name="Appl. Environ. Microbiol.">
        <title>Lack of Overt Genome Reduction in the Bryostatin-Producing Bryozoan Symbiont "Candidatus Endobugula sertula".</title>
        <authorList>
            <person name="Miller I.J."/>
            <person name="Vanee N."/>
            <person name="Fong S.S."/>
            <person name="Lim-Fong G.E."/>
            <person name="Kwan J.C."/>
        </authorList>
    </citation>
    <scope>NUCLEOTIDE SEQUENCE [LARGE SCALE GENOMIC DNA]</scope>
    <source>
        <strain evidence="1">AB1-4</strain>
    </source>
</reference>
<proteinExistence type="predicted"/>
<evidence type="ECO:0000313" key="1">
    <source>
        <dbReference type="EMBL" id="ODS24993.1"/>
    </source>
</evidence>
<accession>A0A1D2QTX9</accession>
<dbReference type="AlphaFoldDB" id="A0A1D2QTX9"/>
<comment type="caution">
    <text evidence="1">The sequence shown here is derived from an EMBL/GenBank/DDBJ whole genome shotgun (WGS) entry which is preliminary data.</text>
</comment>